<accession>A0A078A763</accession>
<protein>
    <submittedName>
        <fullName evidence="1">Uncharacterized protein</fullName>
    </submittedName>
</protein>
<dbReference type="Proteomes" id="UP000039865">
    <property type="component" value="Unassembled WGS sequence"/>
</dbReference>
<evidence type="ECO:0000313" key="2">
    <source>
        <dbReference type="Proteomes" id="UP000039865"/>
    </source>
</evidence>
<evidence type="ECO:0000313" key="1">
    <source>
        <dbReference type="EMBL" id="CDW78089.1"/>
    </source>
</evidence>
<dbReference type="AlphaFoldDB" id="A0A078A763"/>
<reference evidence="1 2" key="1">
    <citation type="submission" date="2014-06" db="EMBL/GenBank/DDBJ databases">
        <authorList>
            <person name="Swart Estienne"/>
        </authorList>
    </citation>
    <scope>NUCLEOTIDE SEQUENCE [LARGE SCALE GENOMIC DNA]</scope>
    <source>
        <strain evidence="1 2">130c</strain>
    </source>
</reference>
<gene>
    <name evidence="1" type="primary">Contig15209.g16206</name>
    <name evidence="1" type="ORF">STYLEM_7060</name>
</gene>
<sequence length="101" mass="11342">MIVQNNPIIKYEIASLHFVSFAMTALWDYSLRLTEPENTLHQPHYIPLLQPFAAARRAPGGCGRADAWSYNPKRRQAHRAQSPAFAAPAIWRSSPSGAARR</sequence>
<dbReference type="EMBL" id="CCKQ01006767">
    <property type="protein sequence ID" value="CDW78089.1"/>
    <property type="molecule type" value="Genomic_DNA"/>
</dbReference>
<organism evidence="1 2">
    <name type="scientific">Stylonychia lemnae</name>
    <name type="common">Ciliate</name>
    <dbReference type="NCBI Taxonomy" id="5949"/>
    <lineage>
        <taxon>Eukaryota</taxon>
        <taxon>Sar</taxon>
        <taxon>Alveolata</taxon>
        <taxon>Ciliophora</taxon>
        <taxon>Intramacronucleata</taxon>
        <taxon>Spirotrichea</taxon>
        <taxon>Stichotrichia</taxon>
        <taxon>Sporadotrichida</taxon>
        <taxon>Oxytrichidae</taxon>
        <taxon>Stylonychinae</taxon>
        <taxon>Stylonychia</taxon>
    </lineage>
</organism>
<proteinExistence type="predicted"/>
<name>A0A078A763_STYLE</name>
<keyword evidence="2" id="KW-1185">Reference proteome</keyword>
<dbReference type="InParanoid" id="A0A078A763"/>